<keyword evidence="3" id="KW-1185">Reference proteome</keyword>
<dbReference type="PANTHER" id="PTHR26379">
    <property type="entry name" value="BTB/POZ AND MATH DOMAIN-CONTAINING PROTEIN 1"/>
    <property type="match status" value="1"/>
</dbReference>
<dbReference type="InterPro" id="IPR002083">
    <property type="entry name" value="MATH/TRAF_dom"/>
</dbReference>
<dbReference type="PROSITE" id="PS50144">
    <property type="entry name" value="MATH"/>
    <property type="match status" value="1"/>
</dbReference>
<dbReference type="Pfam" id="PF22486">
    <property type="entry name" value="MATH_2"/>
    <property type="match status" value="1"/>
</dbReference>
<dbReference type="EMBL" id="OZ075137">
    <property type="protein sequence ID" value="CAL5008365.1"/>
    <property type="molecule type" value="Genomic_DNA"/>
</dbReference>
<accession>A0ABC9BVC7</accession>
<dbReference type="CDD" id="cd00121">
    <property type="entry name" value="MATH"/>
    <property type="match status" value="1"/>
</dbReference>
<dbReference type="PANTHER" id="PTHR26379:SF282">
    <property type="entry name" value="OS04G0433000 PROTEIN"/>
    <property type="match status" value="1"/>
</dbReference>
<dbReference type="SUPFAM" id="SSF49599">
    <property type="entry name" value="TRAF domain-like"/>
    <property type="match status" value="1"/>
</dbReference>
<dbReference type="InterPro" id="IPR008974">
    <property type="entry name" value="TRAF-like"/>
</dbReference>
<dbReference type="Proteomes" id="UP001497457">
    <property type="component" value="Chromosome 27b"/>
</dbReference>
<dbReference type="Gene3D" id="2.60.210.10">
    <property type="entry name" value="Apoptosis, Tumor Necrosis Factor Receptor Associated Protein 2, Chain A"/>
    <property type="match status" value="1"/>
</dbReference>
<organism evidence="2 3">
    <name type="scientific">Urochloa decumbens</name>
    <dbReference type="NCBI Taxonomy" id="240449"/>
    <lineage>
        <taxon>Eukaryota</taxon>
        <taxon>Viridiplantae</taxon>
        <taxon>Streptophyta</taxon>
        <taxon>Embryophyta</taxon>
        <taxon>Tracheophyta</taxon>
        <taxon>Spermatophyta</taxon>
        <taxon>Magnoliopsida</taxon>
        <taxon>Liliopsida</taxon>
        <taxon>Poales</taxon>
        <taxon>Poaceae</taxon>
        <taxon>PACMAD clade</taxon>
        <taxon>Panicoideae</taxon>
        <taxon>Panicodae</taxon>
        <taxon>Paniceae</taxon>
        <taxon>Melinidinae</taxon>
        <taxon>Urochloa</taxon>
    </lineage>
</organism>
<proteinExistence type="predicted"/>
<gene>
    <name evidence="2" type="ORF">URODEC1_LOCUS68967</name>
</gene>
<reference evidence="2" key="1">
    <citation type="submission" date="2024-10" db="EMBL/GenBank/DDBJ databases">
        <authorList>
            <person name="Ryan C."/>
        </authorList>
    </citation>
    <scope>NUCLEOTIDE SEQUENCE [LARGE SCALE GENOMIC DNA]</scope>
</reference>
<dbReference type="InterPro" id="IPR045005">
    <property type="entry name" value="BPM1-6"/>
</dbReference>
<feature type="domain" description="MATH" evidence="1">
    <location>
        <begin position="28"/>
        <end position="185"/>
    </location>
</feature>
<evidence type="ECO:0000313" key="2">
    <source>
        <dbReference type="EMBL" id="CAL5008365.1"/>
    </source>
</evidence>
<protein>
    <recommendedName>
        <fullName evidence="1">MATH domain-containing protein</fullName>
    </recommendedName>
</protein>
<name>A0ABC9BVC7_9POAL</name>
<dbReference type="AlphaFoldDB" id="A0ABC9BVC7"/>
<evidence type="ECO:0000259" key="1">
    <source>
        <dbReference type="PROSITE" id="PS50144"/>
    </source>
</evidence>
<evidence type="ECO:0000313" key="3">
    <source>
        <dbReference type="Proteomes" id="UP001497457"/>
    </source>
</evidence>
<sequence>MSAAAPLLSTAIGPLTRSTSGVVARVSRAFHIFRIDGYSWSTTLPGGEGIRSSFTAGGHDWSLGYYPNGADASTPDSGHISLYLRLDEHEDRVRAQFRFSLLDPAAAYGLPTATAVFMGPTRYNYYDGDDRREYYYDDYIGEDGNEKDPPEELGFGYAEFAAKEELERRRESLLRDDSLAIRCDVAVLEFGQRSWQIA</sequence>